<evidence type="ECO:0000313" key="3">
    <source>
        <dbReference type="Proteomes" id="UP000077069"/>
    </source>
</evidence>
<dbReference type="Proteomes" id="UP000077069">
    <property type="component" value="Unassembled WGS sequence"/>
</dbReference>
<name>A0A177CWE6_9PLEO</name>
<evidence type="ECO:0000313" key="2">
    <source>
        <dbReference type="EMBL" id="OAG11884.1"/>
    </source>
</evidence>
<dbReference type="EMBL" id="KV441548">
    <property type="protein sequence ID" value="OAG11884.1"/>
    <property type="molecule type" value="Genomic_DNA"/>
</dbReference>
<dbReference type="InParanoid" id="A0A177CWE6"/>
<accession>A0A177CWE6</accession>
<evidence type="ECO:0000256" key="1">
    <source>
        <dbReference type="SAM" id="MobiDB-lite"/>
    </source>
</evidence>
<dbReference type="RefSeq" id="XP_018042249.1">
    <property type="nucleotide sequence ID" value="XM_018183573.1"/>
</dbReference>
<dbReference type="GeneID" id="28767059"/>
<feature type="compositionally biased region" description="Polar residues" evidence="1">
    <location>
        <begin position="121"/>
        <end position="139"/>
    </location>
</feature>
<sequence>MATHMAPGTQAAAASASTLDAASIDSRRRANGAGCIASAYLRRTAGHGSPADGARPVTVLWWPLSTEPSWALCLAVPGRGPRRGEGASGRCWRQNAHNAAMDHAVGCAVSSPTQPPARSAWVTTPPSNRLRQPLQSRASSVRPAEDSSLPASHLYSSALSLRAGPLAVPADMTAYATVGIPTRTAQMASLHMDLINTGRMSRTPPPFRCAST</sequence>
<proteinExistence type="predicted"/>
<keyword evidence="3" id="KW-1185">Reference proteome</keyword>
<dbReference type="OrthoDB" id="10625116at2759"/>
<feature type="region of interest" description="Disordered" evidence="1">
    <location>
        <begin position="109"/>
        <end position="148"/>
    </location>
</feature>
<protein>
    <submittedName>
        <fullName evidence="2">Uncharacterized protein</fullName>
    </submittedName>
</protein>
<gene>
    <name evidence="2" type="ORF">CC84DRAFT_1225650</name>
</gene>
<reference evidence="2 3" key="1">
    <citation type="submission" date="2016-05" db="EMBL/GenBank/DDBJ databases">
        <title>Comparative analysis of secretome profiles of manganese(II)-oxidizing ascomycete fungi.</title>
        <authorList>
            <consortium name="DOE Joint Genome Institute"/>
            <person name="Zeiner C.A."/>
            <person name="Purvine S.O."/>
            <person name="Zink E.M."/>
            <person name="Wu S."/>
            <person name="Pasa-Tolic L."/>
            <person name="Chaput D.L."/>
            <person name="Haridas S."/>
            <person name="Grigoriev I.V."/>
            <person name="Santelli C.M."/>
            <person name="Hansel C.M."/>
        </authorList>
    </citation>
    <scope>NUCLEOTIDE SEQUENCE [LARGE SCALE GENOMIC DNA]</scope>
    <source>
        <strain evidence="2 3">AP3s5-JAC2a</strain>
    </source>
</reference>
<organism evidence="2 3">
    <name type="scientific">Paraphaeosphaeria sporulosa</name>
    <dbReference type="NCBI Taxonomy" id="1460663"/>
    <lineage>
        <taxon>Eukaryota</taxon>
        <taxon>Fungi</taxon>
        <taxon>Dikarya</taxon>
        <taxon>Ascomycota</taxon>
        <taxon>Pezizomycotina</taxon>
        <taxon>Dothideomycetes</taxon>
        <taxon>Pleosporomycetidae</taxon>
        <taxon>Pleosporales</taxon>
        <taxon>Massarineae</taxon>
        <taxon>Didymosphaeriaceae</taxon>
        <taxon>Paraphaeosphaeria</taxon>
    </lineage>
</organism>
<dbReference type="AlphaFoldDB" id="A0A177CWE6"/>